<keyword evidence="5 8" id="KW-1133">Transmembrane helix</keyword>
<feature type="compositionally biased region" description="Polar residues" evidence="9">
    <location>
        <begin position="937"/>
        <end position="949"/>
    </location>
</feature>
<feature type="transmembrane region" description="Helical" evidence="8">
    <location>
        <begin position="738"/>
        <end position="762"/>
    </location>
</feature>
<keyword evidence="6 8" id="KW-0472">Membrane</keyword>
<evidence type="ECO:0000256" key="2">
    <source>
        <dbReference type="ARBA" id="ARBA00009671"/>
    </source>
</evidence>
<accession>A0A7L0NL02</accession>
<evidence type="ECO:0000259" key="11">
    <source>
        <dbReference type="Pfam" id="PF16178"/>
    </source>
</evidence>
<comment type="caution">
    <text evidence="12">The sequence shown here is derived from an EMBL/GenBank/DDBJ whole genome shotgun (WGS) entry which is preliminary data.</text>
</comment>
<feature type="non-terminal residue" evidence="12">
    <location>
        <position position="949"/>
    </location>
</feature>
<protein>
    <recommendedName>
        <fullName evidence="8">Anoctamin</fullName>
    </recommendedName>
</protein>
<evidence type="ECO:0000259" key="10">
    <source>
        <dbReference type="Pfam" id="PF04547"/>
    </source>
</evidence>
<dbReference type="Proteomes" id="UP000520463">
    <property type="component" value="Unassembled WGS sequence"/>
</dbReference>
<dbReference type="InterPro" id="IPR007632">
    <property type="entry name" value="Anoctamin"/>
</dbReference>
<evidence type="ECO:0000313" key="13">
    <source>
        <dbReference type="Proteomes" id="UP000520463"/>
    </source>
</evidence>
<dbReference type="AlphaFoldDB" id="A0A7L0NL02"/>
<dbReference type="PANTHER" id="PTHR12308">
    <property type="entry name" value="ANOCTAMIN"/>
    <property type="match status" value="1"/>
</dbReference>
<comment type="subcellular location">
    <subcellularLocation>
        <location evidence="1">Cell membrane</location>
        <topology evidence="1">Multi-pass membrane protein</topology>
    </subcellularLocation>
    <subcellularLocation>
        <location evidence="8">Membrane</location>
        <topology evidence="8">Multi-pass membrane protein</topology>
    </subcellularLocation>
</comment>
<feature type="transmembrane region" description="Helical" evidence="8">
    <location>
        <begin position="518"/>
        <end position="542"/>
    </location>
</feature>
<feature type="transmembrane region" description="Helical" evidence="8">
    <location>
        <begin position="687"/>
        <end position="710"/>
    </location>
</feature>
<dbReference type="GO" id="GO:0005229">
    <property type="term" value="F:intracellularly calcium-gated chloride channel activity"/>
    <property type="evidence" value="ECO:0007669"/>
    <property type="project" value="TreeGrafter"/>
</dbReference>
<feature type="region of interest" description="Disordered" evidence="9">
    <location>
        <begin position="910"/>
        <end position="949"/>
    </location>
</feature>
<dbReference type="PANTHER" id="PTHR12308:SF20">
    <property type="entry name" value="ANOCTAMIN-2"/>
    <property type="match status" value="1"/>
</dbReference>
<keyword evidence="13" id="KW-1185">Reference proteome</keyword>
<evidence type="ECO:0000256" key="8">
    <source>
        <dbReference type="RuleBase" id="RU280814"/>
    </source>
</evidence>
<feature type="domain" description="Anoctamin transmembrane" evidence="10">
    <location>
        <begin position="302"/>
        <end position="880"/>
    </location>
</feature>
<feature type="non-terminal residue" evidence="12">
    <location>
        <position position="1"/>
    </location>
</feature>
<feature type="transmembrane region" description="Helical" evidence="8">
    <location>
        <begin position="472"/>
        <end position="498"/>
    </location>
</feature>
<evidence type="ECO:0000256" key="4">
    <source>
        <dbReference type="ARBA" id="ARBA00022692"/>
    </source>
</evidence>
<dbReference type="GO" id="GO:0005886">
    <property type="term" value="C:plasma membrane"/>
    <property type="evidence" value="ECO:0007669"/>
    <property type="project" value="UniProtKB-SubCell"/>
</dbReference>
<dbReference type="Pfam" id="PF16178">
    <property type="entry name" value="Anoct_dimer"/>
    <property type="match status" value="1"/>
</dbReference>
<keyword evidence="3" id="KW-1003">Cell membrane</keyword>
<evidence type="ECO:0000256" key="1">
    <source>
        <dbReference type="ARBA" id="ARBA00004651"/>
    </source>
</evidence>
<feature type="transmembrane region" description="Helical" evidence="8">
    <location>
        <begin position="390"/>
        <end position="406"/>
    </location>
</feature>
<comment type="similarity">
    <text evidence="2 8">Belongs to the anoctamin family.</text>
</comment>
<gene>
    <name evidence="12" type="primary">Ano2</name>
    <name evidence="12" type="ORF">FORRUF_R03933</name>
</gene>
<proteinExistence type="inferred from homology"/>
<dbReference type="GO" id="GO:0046983">
    <property type="term" value="F:protein dimerization activity"/>
    <property type="evidence" value="ECO:0007669"/>
    <property type="project" value="InterPro"/>
</dbReference>
<evidence type="ECO:0000256" key="3">
    <source>
        <dbReference type="ARBA" id="ARBA00022475"/>
    </source>
</evidence>
<dbReference type="EMBL" id="VXAU01003997">
    <property type="protein sequence ID" value="NXK94020.1"/>
    <property type="molecule type" value="Genomic_DNA"/>
</dbReference>
<sequence length="949" mass="109035">IINNYVGGTHGAAPEKVSPSGMHFGDSKRKVDYVLAYHYRNRPARHPPGVGSPGRTHGAASSAPFSNGATGQDHGDSLQAAGQRALQEWPGLEVVELNPLDALEEEKRLQREEYEHNLVEAGLEIEKDPENKSQGLSFVRIHAPWQVLSREAELLKIKMPTKKMYEITEEGGILKTLNEIWCKLTEPLQPQVPQQENTKMKNLSYPFSREKIHLYNIRDKDTFFDSATRSRIVREILKRTPTKARNSMGIGTLIANNVYDAAYPLHDGEYEGQSDDMNERKLLYREWARYGVFYKFQPIHLIRKYFGEKIGLYFAWLGLYTEFLIPASVVGIIVFLYGCITIESDIPSQEMCDQRNAFTMCPLCDKFCDFWNLSSACATARASHLFDNPATVFFSIFMALWATMFLEQWKRLQMRLSYFWDLTGLEEEEEHPRPEYETKLLQKKLKNKNITTENPNGHEKEKLTWSDRLPGYAANFGLILLMIMLTFSAVFGVIVYRITTAAALSFSTNETTRANVRVTVTATAVIINLVVILVLDEIYGAVAKWLTEIEIPKTEKTFEERLILKAFLLKFVNSYAPIFYVAFFKGRFVGRPGRYVYVFEGYRMEEARGCLMELCIQLSIIMLGKQLIQNNLFEIGIPKLKKLFRKLKDERSEPKEMDTNQSKDPQQWDLDYILEPFTGLTPEYMEMIIQFGFVTLFVASFPLAPLFALLNNIIEVRLDAKKFVTELRRPDTVRAKDIGIWYNILSGIGKLSVIINAFVIAVTSDFIPRLMYQYAYSQNGTMHGFINHTLSYFNVSHLKAGTQPQSSLFAQDVLFCRFKDYREPPWSPNQYEFSKQYWAVLSARLAFVILFQNLVMFLSVLVDWMIPDIPKDISQQIKKEKTVLVDFFLKEEHDKLKLIESFIARDRRKHKSGAKSGSGGRRSRAASFSQFHRSPKGSFTSFSSQHTVV</sequence>
<evidence type="ECO:0000256" key="6">
    <source>
        <dbReference type="ARBA" id="ARBA00023136"/>
    </source>
</evidence>
<reference evidence="12 13" key="1">
    <citation type="submission" date="2019-09" db="EMBL/GenBank/DDBJ databases">
        <title>Bird 10,000 Genomes (B10K) Project - Family phase.</title>
        <authorList>
            <person name="Zhang G."/>
        </authorList>
    </citation>
    <scope>NUCLEOTIDE SEQUENCE [LARGE SCALE GENOMIC DNA]</scope>
    <source>
        <strain evidence="12">B10K-DU-001-43</strain>
        <tissue evidence="12">Muscle</tissue>
    </source>
</reference>
<dbReference type="InterPro" id="IPR049452">
    <property type="entry name" value="Anoctamin_TM"/>
</dbReference>
<evidence type="ECO:0000256" key="7">
    <source>
        <dbReference type="ARBA" id="ARBA00023180"/>
    </source>
</evidence>
<organism evidence="12 13">
    <name type="scientific">Formicarius rufipectus</name>
    <dbReference type="NCBI Taxonomy" id="1118560"/>
    <lineage>
        <taxon>Eukaryota</taxon>
        <taxon>Metazoa</taxon>
        <taxon>Chordata</taxon>
        <taxon>Craniata</taxon>
        <taxon>Vertebrata</taxon>
        <taxon>Euteleostomi</taxon>
        <taxon>Archelosauria</taxon>
        <taxon>Archosauria</taxon>
        <taxon>Dinosauria</taxon>
        <taxon>Saurischia</taxon>
        <taxon>Theropoda</taxon>
        <taxon>Coelurosauria</taxon>
        <taxon>Aves</taxon>
        <taxon>Neognathae</taxon>
        <taxon>Neoaves</taxon>
        <taxon>Telluraves</taxon>
        <taxon>Australaves</taxon>
        <taxon>Passeriformes</taxon>
        <taxon>Formicariidae</taxon>
        <taxon>Formicarius</taxon>
    </lineage>
</organism>
<evidence type="ECO:0000313" key="12">
    <source>
        <dbReference type="EMBL" id="NXK94020.1"/>
    </source>
</evidence>
<feature type="region of interest" description="Disordered" evidence="9">
    <location>
        <begin position="1"/>
        <end position="25"/>
    </location>
</feature>
<keyword evidence="7" id="KW-0325">Glycoprotein</keyword>
<feature type="transmembrane region" description="Helical" evidence="8">
    <location>
        <begin position="562"/>
        <end position="583"/>
    </location>
</feature>
<dbReference type="InterPro" id="IPR032394">
    <property type="entry name" value="Anoct_dimer"/>
</dbReference>
<feature type="transmembrane region" description="Helical" evidence="8">
    <location>
        <begin position="310"/>
        <end position="337"/>
    </location>
</feature>
<dbReference type="OrthoDB" id="296386at2759"/>
<feature type="domain" description="Anoctamin dimerisation" evidence="11">
    <location>
        <begin position="24"/>
        <end position="299"/>
    </location>
</feature>
<dbReference type="Pfam" id="PF04547">
    <property type="entry name" value="Anoctamin"/>
    <property type="match status" value="1"/>
</dbReference>
<feature type="transmembrane region" description="Helical" evidence="8">
    <location>
        <begin position="837"/>
        <end position="862"/>
    </location>
</feature>
<evidence type="ECO:0000256" key="5">
    <source>
        <dbReference type="ARBA" id="ARBA00022989"/>
    </source>
</evidence>
<name>A0A7L0NL02_9PASS</name>
<keyword evidence="4 8" id="KW-0812">Transmembrane</keyword>
<evidence type="ECO:0000256" key="9">
    <source>
        <dbReference type="SAM" id="MobiDB-lite"/>
    </source>
</evidence>
<feature type="region of interest" description="Disordered" evidence="9">
    <location>
        <begin position="42"/>
        <end position="82"/>
    </location>
</feature>